<dbReference type="OrthoDB" id="3217500at2"/>
<protein>
    <submittedName>
        <fullName evidence="5">DNA segregation ATPase FtsK/SpoIIIE, S-DNA-T family</fullName>
    </submittedName>
</protein>
<evidence type="ECO:0000256" key="1">
    <source>
        <dbReference type="ARBA" id="ARBA00022741"/>
    </source>
</evidence>
<evidence type="ECO:0000256" key="2">
    <source>
        <dbReference type="ARBA" id="ARBA00022840"/>
    </source>
</evidence>
<dbReference type="GO" id="GO:0005524">
    <property type="term" value="F:ATP binding"/>
    <property type="evidence" value="ECO:0007669"/>
    <property type="project" value="UniProtKB-UniRule"/>
</dbReference>
<evidence type="ECO:0000313" key="5">
    <source>
        <dbReference type="EMBL" id="SDD49396.1"/>
    </source>
</evidence>
<keyword evidence="2 3" id="KW-0067">ATP-binding</keyword>
<evidence type="ECO:0000256" key="3">
    <source>
        <dbReference type="PROSITE-ProRule" id="PRU00289"/>
    </source>
</evidence>
<dbReference type="GO" id="GO:0003677">
    <property type="term" value="F:DNA binding"/>
    <property type="evidence" value="ECO:0007669"/>
    <property type="project" value="InterPro"/>
</dbReference>
<reference evidence="6" key="1">
    <citation type="submission" date="2016-10" db="EMBL/GenBank/DDBJ databases">
        <authorList>
            <person name="Varghese N."/>
            <person name="Submissions S."/>
        </authorList>
    </citation>
    <scope>NUCLEOTIDE SEQUENCE [LARGE SCALE GENOMIC DNA]</scope>
    <source>
        <strain evidence="6">CGMCC 4.3516</strain>
    </source>
</reference>
<feature type="binding site" evidence="3">
    <location>
        <begin position="224"/>
        <end position="231"/>
    </location>
    <ligand>
        <name>ATP</name>
        <dbReference type="ChEBI" id="CHEBI:30616"/>
    </ligand>
</feature>
<dbReference type="InterPro" id="IPR027417">
    <property type="entry name" value="P-loop_NTPase"/>
</dbReference>
<dbReference type="SUPFAM" id="SSF52540">
    <property type="entry name" value="P-loop containing nucleoside triphosphate hydrolases"/>
    <property type="match status" value="1"/>
</dbReference>
<dbReference type="RefSeq" id="WP_091032389.1">
    <property type="nucleotide sequence ID" value="NZ_FNAD01000004.1"/>
</dbReference>
<dbReference type="PANTHER" id="PTHR22683">
    <property type="entry name" value="SPORULATION PROTEIN RELATED"/>
    <property type="match status" value="1"/>
</dbReference>
<dbReference type="Gene3D" id="3.40.50.300">
    <property type="entry name" value="P-loop containing nucleotide triphosphate hydrolases"/>
    <property type="match status" value="1"/>
</dbReference>
<sequence>MSENRTNSKRKTGREWRVAAWAMRHPVISSGMPALGYAAATAPEITAAAAGTGLAAAIAWGRAHPDSFDHVVLPHLRNLRRRWLSTTYTGPAWRRNMREANLVREHPSTGELLVPRILRLRSYSAAVETVWVRMLKGQTLKHWMDASEVLAACFNAERVTVEKIAPRKLALVVQRREPFTYTIPAPDIPASVEEVDLSAVHFGFDEFGREWTEGVTDKHILIAGATGSGKNSVLWAPLFTLAPMIAEGSVRLWLCDPKQVELNAAAPIAHRYASGEAACAEVVSEFLEDQQATQAKLKEQGLRKFTPSPETPLNILIIDEIGAILAYASDRVRMVNNKQGLALVGSQGRATGHVMWAAVQEPTKDTVPVRDLFTLRICLRVTAAVHPEMVLGEGARMRGALADEIPNVPETAGIGFKVAERTRTPVRVRAAYAADADLEALVKYVLAERAEHEEQGGSHLRLVA</sequence>
<organism evidence="5 6">
    <name type="scientific">Glycomyces harbinensis</name>
    <dbReference type="NCBI Taxonomy" id="58114"/>
    <lineage>
        <taxon>Bacteria</taxon>
        <taxon>Bacillati</taxon>
        <taxon>Actinomycetota</taxon>
        <taxon>Actinomycetes</taxon>
        <taxon>Glycomycetales</taxon>
        <taxon>Glycomycetaceae</taxon>
        <taxon>Glycomyces</taxon>
    </lineage>
</organism>
<keyword evidence="1 3" id="KW-0547">Nucleotide-binding</keyword>
<dbReference type="PANTHER" id="PTHR22683:SF41">
    <property type="entry name" value="DNA TRANSLOCASE FTSK"/>
    <property type="match status" value="1"/>
</dbReference>
<feature type="domain" description="FtsK" evidence="4">
    <location>
        <begin position="197"/>
        <end position="388"/>
    </location>
</feature>
<dbReference type="STRING" id="58114.SAMN05216270_104246"/>
<dbReference type="InterPro" id="IPR050206">
    <property type="entry name" value="FtsK/SpoIIIE/SftA"/>
</dbReference>
<keyword evidence="6" id="KW-1185">Reference proteome</keyword>
<dbReference type="AlphaFoldDB" id="A0A1G6V995"/>
<gene>
    <name evidence="5" type="ORF">SAMN05216270_104246</name>
</gene>
<dbReference type="InterPro" id="IPR002543">
    <property type="entry name" value="FtsK_dom"/>
</dbReference>
<evidence type="ECO:0000313" key="6">
    <source>
        <dbReference type="Proteomes" id="UP000198949"/>
    </source>
</evidence>
<name>A0A1G6V995_9ACTN</name>
<dbReference type="PROSITE" id="PS50901">
    <property type="entry name" value="FTSK"/>
    <property type="match status" value="1"/>
</dbReference>
<dbReference type="EMBL" id="FNAD01000004">
    <property type="protein sequence ID" value="SDD49396.1"/>
    <property type="molecule type" value="Genomic_DNA"/>
</dbReference>
<dbReference type="Proteomes" id="UP000198949">
    <property type="component" value="Unassembled WGS sequence"/>
</dbReference>
<accession>A0A1G6V995</accession>
<dbReference type="Pfam" id="PF01580">
    <property type="entry name" value="FtsK_SpoIIIE"/>
    <property type="match status" value="1"/>
</dbReference>
<proteinExistence type="predicted"/>
<evidence type="ECO:0000259" key="4">
    <source>
        <dbReference type="PROSITE" id="PS50901"/>
    </source>
</evidence>